<dbReference type="EMBL" id="MLJW01004656">
    <property type="protein sequence ID" value="OIQ69565.1"/>
    <property type="molecule type" value="Genomic_DNA"/>
</dbReference>
<organism evidence="4">
    <name type="scientific">mine drainage metagenome</name>
    <dbReference type="NCBI Taxonomy" id="410659"/>
    <lineage>
        <taxon>unclassified sequences</taxon>
        <taxon>metagenomes</taxon>
        <taxon>ecological metagenomes</taxon>
    </lineage>
</organism>
<evidence type="ECO:0000256" key="2">
    <source>
        <dbReference type="ARBA" id="ARBA00022840"/>
    </source>
</evidence>
<evidence type="ECO:0000256" key="1">
    <source>
        <dbReference type="ARBA" id="ARBA00022741"/>
    </source>
</evidence>
<protein>
    <submittedName>
        <fullName evidence="4">Zeta toxin</fullName>
    </submittedName>
</protein>
<evidence type="ECO:0000259" key="3">
    <source>
        <dbReference type="Pfam" id="PF06414"/>
    </source>
</evidence>
<feature type="domain" description="Zeta toxin" evidence="3">
    <location>
        <begin position="7"/>
        <end position="138"/>
    </location>
</feature>
<name>A0A1J5Q120_9ZZZZ</name>
<keyword evidence="2" id="KW-0067">ATP-binding</keyword>
<accession>A0A1J5Q120</accession>
<comment type="caution">
    <text evidence="4">The sequence shown here is derived from an EMBL/GenBank/DDBJ whole genome shotgun (WGS) entry which is preliminary data.</text>
</comment>
<proteinExistence type="predicted"/>
<dbReference type="Gene3D" id="3.40.50.300">
    <property type="entry name" value="P-loop containing nucleotide triphosphate hydrolases"/>
    <property type="match status" value="1"/>
</dbReference>
<sequence length="200" mass="21902">MPAPNKQPVAPRVVIFAGPNGAGKSTHADAILAALGIETFVNADYIARGLSGRNTEAVAFEAGRIMLKRLHQLSEAKADFAFESTLSSRTFAAFLGTLKQQGYAVVIYYFSLANAQLAVRRVKLRVSLGGHDVPADVVRRRFGRSLVNFFHLYVPLADEWTLFDNSTPPHARTVAAKLKNEITVTEPATWHKLQKLSKAV</sequence>
<dbReference type="SUPFAM" id="SSF52540">
    <property type="entry name" value="P-loop containing nucleoside triphosphate hydrolases"/>
    <property type="match status" value="1"/>
</dbReference>
<dbReference type="AlphaFoldDB" id="A0A1J5Q120"/>
<reference evidence="4" key="1">
    <citation type="submission" date="2016-10" db="EMBL/GenBank/DDBJ databases">
        <title>Sequence of Gallionella enrichment culture.</title>
        <authorList>
            <person name="Poehlein A."/>
            <person name="Muehling M."/>
            <person name="Daniel R."/>
        </authorList>
    </citation>
    <scope>NUCLEOTIDE SEQUENCE</scope>
</reference>
<dbReference type="PANTHER" id="PTHR39206">
    <property type="entry name" value="SLL8004 PROTEIN"/>
    <property type="match status" value="1"/>
</dbReference>
<dbReference type="InterPro" id="IPR010488">
    <property type="entry name" value="Zeta_toxin_domain"/>
</dbReference>
<dbReference type="PANTHER" id="PTHR39206:SF1">
    <property type="entry name" value="SLL8004 PROTEIN"/>
    <property type="match status" value="1"/>
</dbReference>
<dbReference type="InterPro" id="IPR027417">
    <property type="entry name" value="P-loop_NTPase"/>
</dbReference>
<keyword evidence="1" id="KW-0547">Nucleotide-binding</keyword>
<evidence type="ECO:0000313" key="4">
    <source>
        <dbReference type="EMBL" id="OIQ69565.1"/>
    </source>
</evidence>
<dbReference type="Pfam" id="PF06414">
    <property type="entry name" value="Zeta_toxin"/>
    <property type="match status" value="1"/>
</dbReference>
<gene>
    <name evidence="4" type="ORF">GALL_488310</name>
</gene>